<dbReference type="InterPro" id="IPR027417">
    <property type="entry name" value="P-loop_NTPase"/>
</dbReference>
<dbReference type="PANTHER" id="PTHR43038:SF3">
    <property type="entry name" value="ABC TRANSPORTER G FAMILY MEMBER 20 ISOFORM X1"/>
    <property type="match status" value="1"/>
</dbReference>
<name>A0A948W871_UNCEI</name>
<dbReference type="EMBL" id="JAHJDP010000119">
    <property type="protein sequence ID" value="MBU2693369.1"/>
    <property type="molecule type" value="Genomic_DNA"/>
</dbReference>
<dbReference type="CDD" id="cd03230">
    <property type="entry name" value="ABC_DR_subfamily_A"/>
    <property type="match status" value="1"/>
</dbReference>
<dbReference type="Proteomes" id="UP000777784">
    <property type="component" value="Unassembled WGS sequence"/>
</dbReference>
<dbReference type="PROSITE" id="PS50893">
    <property type="entry name" value="ABC_TRANSPORTER_2"/>
    <property type="match status" value="1"/>
</dbReference>
<evidence type="ECO:0000313" key="5">
    <source>
        <dbReference type="Proteomes" id="UP000777784"/>
    </source>
</evidence>
<proteinExistence type="predicted"/>
<reference evidence="4" key="1">
    <citation type="submission" date="2021-05" db="EMBL/GenBank/DDBJ databases">
        <title>Energy efficiency and biological interactions define the core microbiome of deep oligotrophic groundwater.</title>
        <authorList>
            <person name="Mehrshad M."/>
            <person name="Lopez-Fernandez M."/>
            <person name="Bell E."/>
            <person name="Bernier-Latmani R."/>
            <person name="Bertilsson S."/>
            <person name="Dopson M."/>
        </authorList>
    </citation>
    <scope>NUCLEOTIDE SEQUENCE</scope>
    <source>
        <strain evidence="4">Modern_marine.mb.64</strain>
    </source>
</reference>
<dbReference type="InterPro" id="IPR017871">
    <property type="entry name" value="ABC_transporter-like_CS"/>
</dbReference>
<evidence type="ECO:0000259" key="3">
    <source>
        <dbReference type="PROSITE" id="PS50893"/>
    </source>
</evidence>
<feature type="domain" description="ABC transporter" evidence="3">
    <location>
        <begin position="9"/>
        <end position="238"/>
    </location>
</feature>
<evidence type="ECO:0000256" key="1">
    <source>
        <dbReference type="ARBA" id="ARBA00022741"/>
    </source>
</evidence>
<dbReference type="InterPro" id="IPR003593">
    <property type="entry name" value="AAA+_ATPase"/>
</dbReference>
<evidence type="ECO:0000256" key="2">
    <source>
        <dbReference type="ARBA" id="ARBA00022840"/>
    </source>
</evidence>
<keyword evidence="1" id="KW-0547">Nucleotide-binding</keyword>
<protein>
    <submittedName>
        <fullName evidence="4">ABC transporter ATP-binding protein</fullName>
    </submittedName>
</protein>
<comment type="caution">
    <text evidence="4">The sequence shown here is derived from an EMBL/GenBank/DDBJ whole genome shotgun (WGS) entry which is preliminary data.</text>
</comment>
<dbReference type="PROSITE" id="PS00211">
    <property type="entry name" value="ABC_TRANSPORTER_1"/>
    <property type="match status" value="1"/>
</dbReference>
<evidence type="ECO:0000313" key="4">
    <source>
        <dbReference type="EMBL" id="MBU2693369.1"/>
    </source>
</evidence>
<keyword evidence="2 4" id="KW-0067">ATP-binding</keyword>
<dbReference type="GO" id="GO:0005524">
    <property type="term" value="F:ATP binding"/>
    <property type="evidence" value="ECO:0007669"/>
    <property type="project" value="UniProtKB-KW"/>
</dbReference>
<dbReference type="PANTHER" id="PTHR43038">
    <property type="entry name" value="ATP-BINDING CASSETTE, SUB-FAMILY H, MEMBER 1"/>
    <property type="match status" value="1"/>
</dbReference>
<dbReference type="Gene3D" id="3.40.50.300">
    <property type="entry name" value="P-loop containing nucleotide triphosphate hydrolases"/>
    <property type="match status" value="1"/>
</dbReference>
<dbReference type="AlphaFoldDB" id="A0A948W871"/>
<dbReference type="SMART" id="SM00382">
    <property type="entry name" value="AAA"/>
    <property type="match status" value="1"/>
</dbReference>
<gene>
    <name evidence="4" type="ORF">KJ970_20815</name>
</gene>
<sequence length="321" mass="34697">MSGSAAVAVEVDRLSKLFGRFVAVDQVSFAVQTGEVFGFLGPNGAGKTTTIKMLAGLLVPSSGTGRVAGLDIMRQTDAIKRQIGYMSQLFSLYGDLTVEENIAFFSGLYSVPASRRAGRRDWVLEMAGLTDRRRRLTAELSLGWKQRLALGCAVLHEPPILFLDEPTSGVDPLSRRSFWDLIYTLAAGGTTIFVSTHYMEEAEYCHRLALMNRGRLIALNTPSALKAGMPTPLLEILTDNGPRAAEVLAGTAEVAEVGLFGRSLHVILTEAAGADVSEAGRRIRRQLESQGLAVRTLQRIPPSLEDVFVARVHAEGGAPRD</sequence>
<accession>A0A948W871</accession>
<dbReference type="InterPro" id="IPR003439">
    <property type="entry name" value="ABC_transporter-like_ATP-bd"/>
</dbReference>
<organism evidence="4 5">
    <name type="scientific">Eiseniibacteriota bacterium</name>
    <dbReference type="NCBI Taxonomy" id="2212470"/>
    <lineage>
        <taxon>Bacteria</taxon>
        <taxon>Candidatus Eiseniibacteriota</taxon>
    </lineage>
</organism>
<dbReference type="Pfam" id="PF00005">
    <property type="entry name" value="ABC_tran"/>
    <property type="match status" value="1"/>
</dbReference>
<dbReference type="SUPFAM" id="SSF52540">
    <property type="entry name" value="P-loop containing nucleoside triphosphate hydrolases"/>
    <property type="match status" value="1"/>
</dbReference>
<dbReference type="GO" id="GO:0016887">
    <property type="term" value="F:ATP hydrolysis activity"/>
    <property type="evidence" value="ECO:0007669"/>
    <property type="project" value="InterPro"/>
</dbReference>